<reference evidence="1 2" key="1">
    <citation type="submission" date="2018-06" db="EMBL/GenBank/DDBJ databases">
        <title>Lujinxingia sediminis gen. nov. sp. nov., a new facultative anaerobic member of the class Deltaproteobacteria, and proposal of Lujinxingaceae fam. nov.</title>
        <authorList>
            <person name="Guo L.-Y."/>
            <person name="Li C.-M."/>
            <person name="Wang S."/>
            <person name="Du Z.-J."/>
        </authorList>
    </citation>
    <scope>NUCLEOTIDE SEQUENCE [LARGE SCALE GENOMIC DNA]</scope>
    <source>
        <strain evidence="1 2">FA350</strain>
    </source>
</reference>
<name>A0A2Z4FJD1_9DELT</name>
<protein>
    <recommendedName>
        <fullName evidence="3">Right handed beta helix domain-containing protein</fullName>
    </recommendedName>
</protein>
<dbReference type="OrthoDB" id="5525614at2"/>
<evidence type="ECO:0000313" key="1">
    <source>
        <dbReference type="EMBL" id="AWV88950.1"/>
    </source>
</evidence>
<proteinExistence type="predicted"/>
<organism evidence="1 2">
    <name type="scientific">Bradymonas sediminis</name>
    <dbReference type="NCBI Taxonomy" id="1548548"/>
    <lineage>
        <taxon>Bacteria</taxon>
        <taxon>Deltaproteobacteria</taxon>
        <taxon>Bradymonadales</taxon>
        <taxon>Bradymonadaceae</taxon>
        <taxon>Bradymonas</taxon>
    </lineage>
</organism>
<evidence type="ECO:0000313" key="2">
    <source>
        <dbReference type="Proteomes" id="UP000249799"/>
    </source>
</evidence>
<evidence type="ECO:0008006" key="3">
    <source>
        <dbReference type="Google" id="ProtNLM"/>
    </source>
</evidence>
<gene>
    <name evidence="1" type="ORF">DN745_06180</name>
</gene>
<dbReference type="Proteomes" id="UP000249799">
    <property type="component" value="Chromosome"/>
</dbReference>
<dbReference type="AlphaFoldDB" id="A0A2Z4FJD1"/>
<keyword evidence="2" id="KW-1185">Reference proteome</keyword>
<dbReference type="EMBL" id="CP030032">
    <property type="protein sequence ID" value="AWV88950.1"/>
    <property type="molecule type" value="Genomic_DNA"/>
</dbReference>
<accession>A0A2Z4FJD1</accession>
<sequence>MMSFASALVACGDEDVSQGWTIEEGDGAGTGYGSDTVVVATPGDPDRSVIVTGDPDRCVDIGADCIDLDKAKDDFGGKYCDEAGSQADVVVVEGEVVDVICYPPADEGTDIREAETDENGTVQVPQTESGSVVTFPAETDGAPIEGDIEIEAESTTIFGNGPDNTIIDGDLKLTSNNSRVRGLAVTGNVEFGENSNNSAISYCRIEDDLKVESNGFKAVNCQVFGDVEVTGNNAILTNIGVQGDWTVADGTVCNGCYSFEDVNEDFLVQVEEIGQEIVCE</sequence>
<dbReference type="KEGG" id="bsed:DN745_06180"/>